<dbReference type="InterPro" id="IPR027417">
    <property type="entry name" value="P-loop_NTPase"/>
</dbReference>
<keyword evidence="6" id="KW-0597">Phosphoprotein</keyword>
<keyword evidence="6 7" id="KW-0418">Kinase</keyword>
<dbReference type="RefSeq" id="WP_348711419.1">
    <property type="nucleotide sequence ID" value="NZ_CAXIXY010000004.1"/>
</dbReference>
<dbReference type="EC" id="2.7.1.25" evidence="2 6"/>
<evidence type="ECO:0000256" key="7">
    <source>
        <dbReference type="RuleBase" id="RU004347"/>
    </source>
</evidence>
<dbReference type="Gene3D" id="3.40.50.300">
    <property type="entry name" value="P-loop containing nucleotide triphosphate hydrolases"/>
    <property type="match status" value="1"/>
</dbReference>
<evidence type="ECO:0000313" key="9">
    <source>
        <dbReference type="EMBL" id="CAL2082988.1"/>
    </source>
</evidence>
<accession>A0ABM9NXH1</accession>
<dbReference type="InterPro" id="IPR059117">
    <property type="entry name" value="APS_kinase_dom"/>
</dbReference>
<keyword evidence="10" id="KW-1185">Reference proteome</keyword>
<evidence type="ECO:0000256" key="3">
    <source>
        <dbReference type="ARBA" id="ARBA00022679"/>
    </source>
</evidence>
<dbReference type="NCBIfam" id="NF003013">
    <property type="entry name" value="PRK03846.1"/>
    <property type="match status" value="1"/>
</dbReference>
<protein>
    <recommendedName>
        <fullName evidence="2 6">Adenylyl-sulfate kinase</fullName>
        <ecNumber evidence="2 6">2.7.1.25</ecNumber>
    </recommendedName>
    <alternativeName>
        <fullName evidence="6">APS kinase</fullName>
    </alternativeName>
    <alternativeName>
        <fullName evidence="6">ATP adenosine-5'-phosphosulfate 3'-phosphotransferase</fullName>
    </alternativeName>
    <alternativeName>
        <fullName evidence="6">Adenosine-5'-phosphosulfate kinase</fullName>
    </alternativeName>
</protein>
<dbReference type="InterPro" id="IPR050512">
    <property type="entry name" value="Sulf_AdTrans/APS_kinase"/>
</dbReference>
<dbReference type="PANTHER" id="PTHR42700:SF1">
    <property type="entry name" value="SULFATE ADENYLYLTRANSFERASE"/>
    <property type="match status" value="1"/>
</dbReference>
<dbReference type="InterPro" id="IPR002891">
    <property type="entry name" value="APS"/>
</dbReference>
<evidence type="ECO:0000256" key="5">
    <source>
        <dbReference type="ARBA" id="ARBA00022840"/>
    </source>
</evidence>
<comment type="caution">
    <text evidence="6">Lacks conserved residue(s) required for the propagation of feature annotation.</text>
</comment>
<evidence type="ECO:0000256" key="2">
    <source>
        <dbReference type="ARBA" id="ARBA00012121"/>
    </source>
</evidence>
<evidence type="ECO:0000256" key="1">
    <source>
        <dbReference type="ARBA" id="ARBA00001823"/>
    </source>
</evidence>
<comment type="function">
    <text evidence="6 7">Catalyzes the synthesis of activated sulfate.</text>
</comment>
<dbReference type="GO" id="GO:0004020">
    <property type="term" value="F:adenylylsulfate kinase activity"/>
    <property type="evidence" value="ECO:0007669"/>
    <property type="project" value="UniProtKB-EC"/>
</dbReference>
<dbReference type="PANTHER" id="PTHR42700">
    <property type="entry name" value="SULFATE ADENYLYLTRANSFERASE"/>
    <property type="match status" value="1"/>
</dbReference>
<keyword evidence="4 6" id="KW-0547">Nucleotide-binding</keyword>
<comment type="pathway">
    <text evidence="6 7">Sulfur metabolism; hydrogen sulfide biosynthesis; sulfite from sulfate: step 2/3.</text>
</comment>
<evidence type="ECO:0000313" key="10">
    <source>
        <dbReference type="Proteomes" id="UP001497416"/>
    </source>
</evidence>
<reference evidence="9 10" key="1">
    <citation type="submission" date="2024-05" db="EMBL/GenBank/DDBJ databases">
        <authorList>
            <person name="Duchaud E."/>
        </authorList>
    </citation>
    <scope>NUCLEOTIDE SEQUENCE [LARGE SCALE GENOMIC DNA]</scope>
    <source>
        <strain evidence="9">Ena-SAMPLE-TAB-13-05-2024-13:56:06:370-140302</strain>
    </source>
</reference>
<sequence>MKETTTIRPFFILFTGLSGAGKSTLANELKQKLSEQNIPNYVLDGDVLRKGINKDLSFSIKDRKENLRRMAEIASLFLDAGTIVLSAFIAPLEESRHQIKEIVGPENYLEIFINTSLETCKKRDVKGLYAKAEKGEIQNMTGIDSPYEPPKNPFLQIEETSSIEESITTILKAIHNRLH</sequence>
<evidence type="ECO:0000259" key="8">
    <source>
        <dbReference type="Pfam" id="PF01583"/>
    </source>
</evidence>
<comment type="similarity">
    <text evidence="6 7">Belongs to the APS kinase family.</text>
</comment>
<feature type="domain" description="APS kinase" evidence="8">
    <location>
        <begin position="9"/>
        <end position="157"/>
    </location>
</feature>
<dbReference type="Pfam" id="PF01583">
    <property type="entry name" value="APS_kinase"/>
    <property type="match status" value="1"/>
</dbReference>
<keyword evidence="5 6" id="KW-0067">ATP-binding</keyword>
<comment type="caution">
    <text evidence="9">The sequence shown here is derived from an EMBL/GenBank/DDBJ whole genome shotgun (WGS) entry which is preliminary data.</text>
</comment>
<dbReference type="SUPFAM" id="SSF52540">
    <property type="entry name" value="P-loop containing nucleoside triphosphate hydrolases"/>
    <property type="match status" value="1"/>
</dbReference>
<name>A0ABM9NXH1_9FLAO</name>
<feature type="binding site" evidence="6">
    <location>
        <begin position="16"/>
        <end position="23"/>
    </location>
    <ligand>
        <name>ATP</name>
        <dbReference type="ChEBI" id="CHEBI:30616"/>
    </ligand>
</feature>
<dbReference type="EMBL" id="CAXIXY010000004">
    <property type="protein sequence ID" value="CAL2082988.1"/>
    <property type="molecule type" value="Genomic_DNA"/>
</dbReference>
<keyword evidence="3 6" id="KW-0808">Transferase</keyword>
<dbReference type="CDD" id="cd02027">
    <property type="entry name" value="APSK"/>
    <property type="match status" value="1"/>
</dbReference>
<comment type="catalytic activity">
    <reaction evidence="1 6 7">
        <text>adenosine 5'-phosphosulfate + ATP = 3'-phosphoadenylyl sulfate + ADP + H(+)</text>
        <dbReference type="Rhea" id="RHEA:24152"/>
        <dbReference type="ChEBI" id="CHEBI:15378"/>
        <dbReference type="ChEBI" id="CHEBI:30616"/>
        <dbReference type="ChEBI" id="CHEBI:58243"/>
        <dbReference type="ChEBI" id="CHEBI:58339"/>
        <dbReference type="ChEBI" id="CHEBI:456216"/>
        <dbReference type="EC" id="2.7.1.25"/>
    </reaction>
</comment>
<organism evidence="9 10">
    <name type="scientific">Tenacibaculum platacis</name>
    <dbReference type="NCBI Taxonomy" id="3137852"/>
    <lineage>
        <taxon>Bacteria</taxon>
        <taxon>Pseudomonadati</taxon>
        <taxon>Bacteroidota</taxon>
        <taxon>Flavobacteriia</taxon>
        <taxon>Flavobacteriales</taxon>
        <taxon>Flavobacteriaceae</taxon>
        <taxon>Tenacibaculum</taxon>
    </lineage>
</organism>
<gene>
    <name evidence="6" type="primary">cysC</name>
    <name evidence="9" type="ORF">T190607A01A_20060</name>
</gene>
<evidence type="ECO:0000256" key="6">
    <source>
        <dbReference type="HAMAP-Rule" id="MF_00065"/>
    </source>
</evidence>
<dbReference type="HAMAP" id="MF_00065">
    <property type="entry name" value="Adenylyl_sulf_kinase"/>
    <property type="match status" value="1"/>
</dbReference>
<proteinExistence type="inferred from homology"/>
<dbReference type="Proteomes" id="UP001497416">
    <property type="component" value="Unassembled WGS sequence"/>
</dbReference>
<dbReference type="NCBIfam" id="TIGR00455">
    <property type="entry name" value="apsK"/>
    <property type="match status" value="1"/>
</dbReference>
<evidence type="ECO:0000256" key="4">
    <source>
        <dbReference type="ARBA" id="ARBA00022741"/>
    </source>
</evidence>